<evidence type="ECO:0000313" key="12">
    <source>
        <dbReference type="Proteomes" id="UP000240717"/>
    </source>
</evidence>
<dbReference type="PANTHER" id="PTHR43279:SF1">
    <property type="entry name" value="CATECHOL-2,3-DIOXYGENASE"/>
    <property type="match status" value="1"/>
</dbReference>
<accession>A0A2T4Q412</accession>
<dbReference type="InterPro" id="IPR000486">
    <property type="entry name" value="Xdiol_ring_cleave_dOase_1/2"/>
</dbReference>
<comment type="similarity">
    <text evidence="2 8">Belongs to the extradiol ring-cleavage dioxygenase family.</text>
</comment>
<dbReference type="InterPro" id="IPR029068">
    <property type="entry name" value="Glyas_Bleomycin-R_OHBP_Dase"/>
</dbReference>
<sequence>MAFHDTTATQITNINLNVKDLDTMMTYYTNILGFKVISQTEDKAVLGIGNSGHTLTMNVLKDGRQPAASEAGLFHIAYLLPTDTDLANFLYFVANKGMRIGAGDHLVSQAFYFNDPEGNGIEVYSDRPSEGWTWNDGFVKMDTLEVDGPKLLLERTEDGWDGMPDNAKIGHLHLKTHHIEEAKDFYINQIGFQHISKLPQALFMSTNQYHHHLATNTWQSSKKREDNDNSYGLTGFDIYKPNQTEETLTSPEGLTVNLHSDQTKVPQA</sequence>
<dbReference type="SUPFAM" id="SSF54593">
    <property type="entry name" value="Glyoxalase/Bleomycin resistance protein/Dihydroxybiphenyl dioxygenase"/>
    <property type="match status" value="2"/>
</dbReference>
<evidence type="ECO:0000256" key="3">
    <source>
        <dbReference type="ARBA" id="ARBA00022723"/>
    </source>
</evidence>
<evidence type="ECO:0000256" key="6">
    <source>
        <dbReference type="ARBA" id="ARBA00023002"/>
    </source>
</evidence>
<keyword evidence="7 8" id="KW-0408">Iron</keyword>
<dbReference type="InterPro" id="IPR004360">
    <property type="entry name" value="Glyas_Fos-R_dOase_dom"/>
</dbReference>
<dbReference type="Proteomes" id="UP000240717">
    <property type="component" value="Unassembled WGS sequence"/>
</dbReference>
<evidence type="ECO:0000259" key="10">
    <source>
        <dbReference type="PROSITE" id="PS51819"/>
    </source>
</evidence>
<evidence type="ECO:0000256" key="8">
    <source>
        <dbReference type="RuleBase" id="RU000683"/>
    </source>
</evidence>
<evidence type="ECO:0000256" key="4">
    <source>
        <dbReference type="ARBA" id="ARBA00022797"/>
    </source>
</evidence>
<dbReference type="GO" id="GO:0051213">
    <property type="term" value="F:dioxygenase activity"/>
    <property type="evidence" value="ECO:0007669"/>
    <property type="project" value="UniProtKB-KW"/>
</dbReference>
<reference evidence="11 12" key="1">
    <citation type="journal article" date="2016" name="Front. Microbiol.">
        <title>Comprehensive Phylogenetic Analysis of Bovine Non-aureus Staphylococci Species Based on Whole-Genome Sequencing.</title>
        <authorList>
            <person name="Naushad S."/>
            <person name="Barkema H.W."/>
            <person name="Luby C."/>
            <person name="Condas L.A."/>
            <person name="Nobrega D.B."/>
            <person name="Carson D.A."/>
            <person name="De Buck J."/>
        </authorList>
    </citation>
    <scope>NUCLEOTIDE SEQUENCE [LARGE SCALE GENOMIC DNA]</scope>
    <source>
        <strain evidence="11 12">SNUC 2993</strain>
    </source>
</reference>
<feature type="domain" description="VOC" evidence="10">
    <location>
        <begin position="10"/>
        <end position="126"/>
    </location>
</feature>
<evidence type="ECO:0000256" key="9">
    <source>
        <dbReference type="SAM" id="MobiDB-lite"/>
    </source>
</evidence>
<evidence type="ECO:0000256" key="7">
    <source>
        <dbReference type="ARBA" id="ARBA00023004"/>
    </source>
</evidence>
<dbReference type="Gene3D" id="3.10.180.10">
    <property type="entry name" value="2,3-Dihydroxybiphenyl 1,2-Dioxygenase, domain 1"/>
    <property type="match status" value="2"/>
</dbReference>
<dbReference type="GO" id="GO:0008198">
    <property type="term" value="F:ferrous iron binding"/>
    <property type="evidence" value="ECO:0007669"/>
    <property type="project" value="InterPro"/>
</dbReference>
<dbReference type="AlphaFoldDB" id="A0A2T4Q412"/>
<dbReference type="RefSeq" id="WP_107532279.1">
    <property type="nucleotide sequence ID" value="NZ_PZEV01000001.1"/>
</dbReference>
<dbReference type="PANTHER" id="PTHR43279">
    <property type="entry name" value="CATECHOL-2,3-DIOXYGENASE"/>
    <property type="match status" value="1"/>
</dbReference>
<evidence type="ECO:0000313" key="11">
    <source>
        <dbReference type="EMBL" id="PTI52744.1"/>
    </source>
</evidence>
<keyword evidence="5 8" id="KW-0223">Dioxygenase</keyword>
<evidence type="ECO:0000256" key="5">
    <source>
        <dbReference type="ARBA" id="ARBA00022964"/>
    </source>
</evidence>
<dbReference type="PROSITE" id="PS51819">
    <property type="entry name" value="VOC"/>
    <property type="match status" value="1"/>
</dbReference>
<dbReference type="Pfam" id="PF00903">
    <property type="entry name" value="Glyoxalase"/>
    <property type="match status" value="1"/>
</dbReference>
<dbReference type="InterPro" id="IPR037523">
    <property type="entry name" value="VOC_core"/>
</dbReference>
<feature type="region of interest" description="Disordered" evidence="9">
    <location>
        <begin position="233"/>
        <end position="268"/>
    </location>
</feature>
<organism evidence="11 12">
    <name type="scientific">Staphylococcus warneri</name>
    <dbReference type="NCBI Taxonomy" id="1292"/>
    <lineage>
        <taxon>Bacteria</taxon>
        <taxon>Bacillati</taxon>
        <taxon>Bacillota</taxon>
        <taxon>Bacilli</taxon>
        <taxon>Bacillales</taxon>
        <taxon>Staphylococcaceae</taxon>
        <taxon>Staphylococcus</taxon>
    </lineage>
</organism>
<evidence type="ECO:0000256" key="1">
    <source>
        <dbReference type="ARBA" id="ARBA00001954"/>
    </source>
</evidence>
<dbReference type="STRING" id="1194526.A284_01915"/>
<name>A0A2T4Q412_STAWA</name>
<protein>
    <submittedName>
        <fullName evidence="11">Glyoxalase</fullName>
    </submittedName>
</protein>
<dbReference type="EMBL" id="PZEV01000001">
    <property type="protein sequence ID" value="PTI52744.1"/>
    <property type="molecule type" value="Genomic_DNA"/>
</dbReference>
<comment type="cofactor">
    <cofactor evidence="1 8">
        <name>Fe(2+)</name>
        <dbReference type="ChEBI" id="CHEBI:29033"/>
    </cofactor>
</comment>
<gene>
    <name evidence="11" type="ORF">BU085_00560</name>
</gene>
<keyword evidence="3" id="KW-0479">Metal-binding</keyword>
<dbReference type="PROSITE" id="PS00082">
    <property type="entry name" value="EXTRADIOL_DIOXYGENAS"/>
    <property type="match status" value="1"/>
</dbReference>
<comment type="caution">
    <text evidence="11">The sequence shown here is derived from an EMBL/GenBank/DDBJ whole genome shotgun (WGS) entry which is preliminary data.</text>
</comment>
<evidence type="ECO:0000256" key="2">
    <source>
        <dbReference type="ARBA" id="ARBA00008784"/>
    </source>
</evidence>
<feature type="compositionally biased region" description="Polar residues" evidence="9">
    <location>
        <begin position="241"/>
        <end position="268"/>
    </location>
</feature>
<keyword evidence="6 8" id="KW-0560">Oxidoreductase</keyword>
<proteinExistence type="inferred from homology"/>
<keyword evidence="4 8" id="KW-0058">Aromatic hydrocarbons catabolism</keyword>